<evidence type="ECO:0000256" key="1">
    <source>
        <dbReference type="SAM" id="Phobius"/>
    </source>
</evidence>
<accession>A0A380CVR6</accession>
<gene>
    <name evidence="2" type="ORF">NCTC11388_04772</name>
</gene>
<protein>
    <submittedName>
        <fullName evidence="2">Uncharacterized protein</fullName>
    </submittedName>
</protein>
<dbReference type="Proteomes" id="UP000254893">
    <property type="component" value="Unassembled WGS sequence"/>
</dbReference>
<dbReference type="EMBL" id="UGYW01000002">
    <property type="protein sequence ID" value="SUJ30522.1"/>
    <property type="molecule type" value="Genomic_DNA"/>
</dbReference>
<feature type="transmembrane region" description="Helical" evidence="1">
    <location>
        <begin position="125"/>
        <end position="146"/>
    </location>
</feature>
<proteinExistence type="predicted"/>
<evidence type="ECO:0000313" key="2">
    <source>
        <dbReference type="EMBL" id="SUJ30522.1"/>
    </source>
</evidence>
<name>A0A380CVR6_SPHSI</name>
<keyword evidence="1" id="KW-1133">Transmembrane helix</keyword>
<feature type="transmembrane region" description="Helical" evidence="1">
    <location>
        <begin position="153"/>
        <end position="170"/>
    </location>
</feature>
<reference evidence="2 3" key="1">
    <citation type="submission" date="2018-06" db="EMBL/GenBank/DDBJ databases">
        <authorList>
            <consortium name="Pathogen Informatics"/>
            <person name="Doyle S."/>
        </authorList>
    </citation>
    <scope>NUCLEOTIDE SEQUENCE [LARGE SCALE GENOMIC DNA]</scope>
    <source>
        <strain evidence="2 3">NCTC11388</strain>
    </source>
</reference>
<dbReference type="RefSeq" id="WP_115171875.1">
    <property type="nucleotide sequence ID" value="NZ_UGYW01000002.1"/>
</dbReference>
<evidence type="ECO:0000313" key="3">
    <source>
        <dbReference type="Proteomes" id="UP000254893"/>
    </source>
</evidence>
<feature type="transmembrane region" description="Helical" evidence="1">
    <location>
        <begin position="7"/>
        <end position="26"/>
    </location>
</feature>
<keyword evidence="1" id="KW-0472">Membrane</keyword>
<keyword evidence="1" id="KW-0812">Transmembrane</keyword>
<organism evidence="2 3">
    <name type="scientific">Sphingobacterium spiritivorum</name>
    <name type="common">Flavobacterium spiritivorum</name>
    <dbReference type="NCBI Taxonomy" id="258"/>
    <lineage>
        <taxon>Bacteria</taxon>
        <taxon>Pseudomonadati</taxon>
        <taxon>Bacteroidota</taxon>
        <taxon>Sphingobacteriia</taxon>
        <taxon>Sphingobacteriales</taxon>
        <taxon>Sphingobacteriaceae</taxon>
        <taxon>Sphingobacterium</taxon>
    </lineage>
</organism>
<sequence length="171" mass="20216">MKNSLKSWTIIFSVIGILYIPLTALYRYNNLVPVTGTVTELIKTRTRIPYYKFRLAEYDNMFYHPGRGTLTLFKDDLVKSDAPVEFYILKGDAGKLNKGEEILYMGFENKDIVVDVFYSITKPGLLIQFLTLIFYFMIMCLNAWCAYRYREKWFERLIVVYFLLFILLMAL</sequence>
<dbReference type="AlphaFoldDB" id="A0A380CVR6"/>